<organism evidence="2 3">
    <name type="scientific">Paenibacillus gallinarum</name>
    <dbReference type="NCBI Taxonomy" id="2762232"/>
    <lineage>
        <taxon>Bacteria</taxon>
        <taxon>Bacillati</taxon>
        <taxon>Bacillota</taxon>
        <taxon>Bacilli</taxon>
        <taxon>Bacillales</taxon>
        <taxon>Paenibacillaceae</taxon>
        <taxon>Paenibacillus</taxon>
    </lineage>
</organism>
<feature type="domain" description="EAL" evidence="1">
    <location>
        <begin position="88"/>
        <end position="330"/>
    </location>
</feature>
<dbReference type="InterPro" id="IPR050706">
    <property type="entry name" value="Cyclic-di-GMP_PDE-like"/>
</dbReference>
<dbReference type="PANTHER" id="PTHR33121:SF70">
    <property type="entry name" value="SIGNALING PROTEIN YKOW"/>
    <property type="match status" value="1"/>
</dbReference>
<reference evidence="2 3" key="1">
    <citation type="submission" date="2020-08" db="EMBL/GenBank/DDBJ databases">
        <title>A Genomic Blueprint of the Chicken Gut Microbiome.</title>
        <authorList>
            <person name="Gilroy R."/>
            <person name="Ravi A."/>
            <person name="Getino M."/>
            <person name="Pursley I."/>
            <person name="Horton D.L."/>
            <person name="Alikhan N.-F."/>
            <person name="Baker D."/>
            <person name="Gharbi K."/>
            <person name="Hall N."/>
            <person name="Watson M."/>
            <person name="Adriaenssens E.M."/>
            <person name="Foster-Nyarko E."/>
            <person name="Jarju S."/>
            <person name="Secka A."/>
            <person name="Antonio M."/>
            <person name="Oren A."/>
            <person name="Chaudhuri R."/>
            <person name="La Ragione R.M."/>
            <person name="Hildebrand F."/>
            <person name="Pallen M.J."/>
        </authorList>
    </citation>
    <scope>NUCLEOTIDE SEQUENCE [LARGE SCALE GENOMIC DNA]</scope>
    <source>
        <strain evidence="2 3">Sa2BVA9</strain>
    </source>
</reference>
<dbReference type="SMART" id="SM00052">
    <property type="entry name" value="EAL"/>
    <property type="match status" value="1"/>
</dbReference>
<dbReference type="Pfam" id="PF00563">
    <property type="entry name" value="EAL"/>
    <property type="match status" value="1"/>
</dbReference>
<dbReference type="InterPro" id="IPR035919">
    <property type="entry name" value="EAL_sf"/>
</dbReference>
<dbReference type="Proteomes" id="UP000608071">
    <property type="component" value="Unassembled WGS sequence"/>
</dbReference>
<proteinExistence type="predicted"/>
<evidence type="ECO:0000313" key="3">
    <source>
        <dbReference type="Proteomes" id="UP000608071"/>
    </source>
</evidence>
<accession>A0ABR8T431</accession>
<keyword evidence="3" id="KW-1185">Reference proteome</keyword>
<dbReference type="Gene3D" id="3.20.20.450">
    <property type="entry name" value="EAL domain"/>
    <property type="match status" value="1"/>
</dbReference>
<dbReference type="PANTHER" id="PTHR33121">
    <property type="entry name" value="CYCLIC DI-GMP PHOSPHODIESTERASE PDEF"/>
    <property type="match status" value="1"/>
</dbReference>
<dbReference type="InterPro" id="IPR001633">
    <property type="entry name" value="EAL_dom"/>
</dbReference>
<sequence>MFSCSNCSPTELIYEIKMTGEHNLAVIKDIIHHLLAQSSITRYTSDTLFIRESELNSLNDFFQDHMHLDHIKFRIFEEKWQPFRNWTMMQSLQWVDEIIMQKRITCYAQPIVNKEGSIMAYEMLARFIHEDGKLLSPFEVFEAAKTRGRLYALDRLCRMESVRASVGLSGFIFINFIPTSIYSPEHCLTSTIQTAEEIGVSPSKFVFEVVETEKVDDLEHLKNILGFYKERGFKYALDDVGEGYSTIELLREIKPHFMKLDKKYVQGVAGDENKQKVAQIMLEAALQVDSVPLAEGIEEDEDYVWLRDRGFLLFQGYLFGRPAPIHTFVL</sequence>
<dbReference type="SUPFAM" id="SSF141868">
    <property type="entry name" value="EAL domain-like"/>
    <property type="match status" value="1"/>
</dbReference>
<comment type="caution">
    <text evidence="2">The sequence shown here is derived from an EMBL/GenBank/DDBJ whole genome shotgun (WGS) entry which is preliminary data.</text>
</comment>
<evidence type="ECO:0000259" key="1">
    <source>
        <dbReference type="PROSITE" id="PS50883"/>
    </source>
</evidence>
<name>A0ABR8T431_9BACL</name>
<evidence type="ECO:0000313" key="2">
    <source>
        <dbReference type="EMBL" id="MBD7970537.1"/>
    </source>
</evidence>
<dbReference type="PROSITE" id="PS50883">
    <property type="entry name" value="EAL"/>
    <property type="match status" value="1"/>
</dbReference>
<protein>
    <submittedName>
        <fullName evidence="2">EAL domain-containing protein</fullName>
    </submittedName>
</protein>
<dbReference type="CDD" id="cd01948">
    <property type="entry name" value="EAL"/>
    <property type="match status" value="1"/>
</dbReference>
<gene>
    <name evidence="2" type="ORF">H9647_20940</name>
</gene>
<dbReference type="EMBL" id="JACSQL010000013">
    <property type="protein sequence ID" value="MBD7970537.1"/>
    <property type="molecule type" value="Genomic_DNA"/>
</dbReference>